<keyword evidence="2" id="KW-0597">Phosphoprotein</keyword>
<evidence type="ECO:0000256" key="4">
    <source>
        <dbReference type="ARBA" id="ARBA00023268"/>
    </source>
</evidence>
<evidence type="ECO:0000259" key="5">
    <source>
        <dbReference type="Pfam" id="PF00550"/>
    </source>
</evidence>
<dbReference type="STRING" id="49012.A0A0F7RUB2"/>
<dbReference type="InterPro" id="IPR036736">
    <property type="entry name" value="ACP-like_sf"/>
</dbReference>
<reference evidence="7" key="1">
    <citation type="submission" date="2014-06" db="EMBL/GenBank/DDBJ databases">
        <authorList>
            <person name="Berkman P.J."/>
        </authorList>
    </citation>
    <scope>NUCLEOTIDE SEQUENCE [LARGE SCALE GENOMIC DNA]</scope>
</reference>
<dbReference type="Proteomes" id="UP000242770">
    <property type="component" value="Unassembled WGS sequence"/>
</dbReference>
<dbReference type="SUPFAM" id="SSF52777">
    <property type="entry name" value="CoA-dependent acyltransferases"/>
    <property type="match status" value="1"/>
</dbReference>
<dbReference type="AlphaFoldDB" id="A0A0F7RUB2"/>
<dbReference type="Gene3D" id="1.10.1200.10">
    <property type="entry name" value="ACP-like"/>
    <property type="match status" value="1"/>
</dbReference>
<evidence type="ECO:0000256" key="1">
    <source>
        <dbReference type="ARBA" id="ARBA00022450"/>
    </source>
</evidence>
<dbReference type="GO" id="GO:0016874">
    <property type="term" value="F:ligase activity"/>
    <property type="evidence" value="ECO:0007669"/>
    <property type="project" value="UniProtKB-KW"/>
</dbReference>
<sequence length="226" mass="24787">MSSSFQGDDSVSRGQHKQADFTDGTVAQALAEAICTVCQLETSSISMNVDLFQLGLDSLAAMRLLQLLRHNDLTASAAQHLDVAKVLRAGSCADLVRLLSTLGGTVADRSSENERSREHRDQEWTTQSGMLTSFLTRAASSGSKRPYISHMVYHMATESEASKFYNALRQVTQRHDIYRTVFVPVDDKLAPFAQCLLSPGSDEGNVSKHFSKTTLGALETGKAWWL</sequence>
<dbReference type="GO" id="GO:0044550">
    <property type="term" value="P:secondary metabolite biosynthetic process"/>
    <property type="evidence" value="ECO:0007669"/>
    <property type="project" value="TreeGrafter"/>
</dbReference>
<evidence type="ECO:0000256" key="2">
    <source>
        <dbReference type="ARBA" id="ARBA00022553"/>
    </source>
</evidence>
<gene>
    <name evidence="6" type="primary">SSCI35070.1</name>
</gene>
<name>A0A0F7RUB2_9BASI</name>
<dbReference type="PANTHER" id="PTHR45527:SF1">
    <property type="entry name" value="FATTY ACID SYNTHASE"/>
    <property type="match status" value="1"/>
</dbReference>
<dbReference type="GO" id="GO:0043041">
    <property type="term" value="P:amino acid activation for nonribosomal peptide biosynthetic process"/>
    <property type="evidence" value="ECO:0007669"/>
    <property type="project" value="TreeGrafter"/>
</dbReference>
<keyword evidence="3" id="KW-0436">Ligase</keyword>
<dbReference type="InterPro" id="IPR023213">
    <property type="entry name" value="CAT-like_dom_sf"/>
</dbReference>
<dbReference type="GO" id="GO:0005737">
    <property type="term" value="C:cytoplasm"/>
    <property type="evidence" value="ECO:0007669"/>
    <property type="project" value="TreeGrafter"/>
</dbReference>
<accession>A0A0F7RUB2</accession>
<dbReference type="InterPro" id="IPR009081">
    <property type="entry name" value="PP-bd_ACP"/>
</dbReference>
<dbReference type="Gene3D" id="3.30.559.10">
    <property type="entry name" value="Chloramphenicol acetyltransferase-like domain"/>
    <property type="match status" value="1"/>
</dbReference>
<organism evidence="6 7">
    <name type="scientific">Sporisorium scitamineum</name>
    <dbReference type="NCBI Taxonomy" id="49012"/>
    <lineage>
        <taxon>Eukaryota</taxon>
        <taxon>Fungi</taxon>
        <taxon>Dikarya</taxon>
        <taxon>Basidiomycota</taxon>
        <taxon>Ustilaginomycotina</taxon>
        <taxon>Ustilaginomycetes</taxon>
        <taxon>Ustilaginales</taxon>
        <taxon>Ustilaginaceae</taxon>
        <taxon>Sporisorium</taxon>
    </lineage>
</organism>
<dbReference type="SUPFAM" id="SSF47336">
    <property type="entry name" value="ACP-like"/>
    <property type="match status" value="1"/>
</dbReference>
<evidence type="ECO:0000256" key="3">
    <source>
        <dbReference type="ARBA" id="ARBA00022598"/>
    </source>
</evidence>
<dbReference type="Pfam" id="PF00550">
    <property type="entry name" value="PP-binding"/>
    <property type="match status" value="1"/>
</dbReference>
<dbReference type="InterPro" id="IPR006162">
    <property type="entry name" value="Ppantetheine_attach_site"/>
</dbReference>
<evidence type="ECO:0000313" key="7">
    <source>
        <dbReference type="Proteomes" id="UP000242770"/>
    </source>
</evidence>
<dbReference type="PANTHER" id="PTHR45527">
    <property type="entry name" value="NONRIBOSOMAL PEPTIDE SYNTHETASE"/>
    <property type="match status" value="1"/>
</dbReference>
<evidence type="ECO:0000313" key="6">
    <source>
        <dbReference type="EMBL" id="CDS00075.1"/>
    </source>
</evidence>
<feature type="domain" description="Carrier" evidence="5">
    <location>
        <begin position="28"/>
        <end position="72"/>
    </location>
</feature>
<dbReference type="GO" id="GO:0031177">
    <property type="term" value="F:phosphopantetheine binding"/>
    <property type="evidence" value="ECO:0007669"/>
    <property type="project" value="TreeGrafter"/>
</dbReference>
<dbReference type="PROSITE" id="PS00012">
    <property type="entry name" value="PHOSPHOPANTETHEINE"/>
    <property type="match status" value="1"/>
</dbReference>
<dbReference type="EMBL" id="CCFA01001957">
    <property type="protein sequence ID" value="CDS00075.1"/>
    <property type="molecule type" value="Genomic_DNA"/>
</dbReference>
<keyword evidence="7" id="KW-1185">Reference proteome</keyword>
<keyword evidence="4" id="KW-0511">Multifunctional enzyme</keyword>
<proteinExistence type="predicted"/>
<protein>
    <recommendedName>
        <fullName evidence="5">Carrier domain-containing protein</fullName>
    </recommendedName>
</protein>
<keyword evidence="1" id="KW-0596">Phosphopantetheine</keyword>